<evidence type="ECO:0000256" key="8">
    <source>
        <dbReference type="RuleBase" id="RU000434"/>
    </source>
</evidence>
<comment type="catalytic activity">
    <reaction evidence="6 7 9">
        <text>RNA(n) + a ribonucleoside 5'-triphosphate = RNA(n+1) + diphosphate</text>
        <dbReference type="Rhea" id="RHEA:21248"/>
        <dbReference type="Rhea" id="RHEA-COMP:14527"/>
        <dbReference type="Rhea" id="RHEA-COMP:17342"/>
        <dbReference type="ChEBI" id="CHEBI:33019"/>
        <dbReference type="ChEBI" id="CHEBI:61557"/>
        <dbReference type="ChEBI" id="CHEBI:140395"/>
        <dbReference type="EC" id="2.7.7.6"/>
    </reaction>
</comment>
<feature type="domain" description="RNA polymerase Rpb2" evidence="12">
    <location>
        <begin position="133"/>
        <end position="336"/>
    </location>
</feature>
<dbReference type="InterPro" id="IPR014724">
    <property type="entry name" value="RNA_pol_RPB2_OB-fold"/>
</dbReference>
<dbReference type="InterPro" id="IPR010243">
    <property type="entry name" value="RNA_pol_bsu_bac"/>
</dbReference>
<dbReference type="InterPro" id="IPR007642">
    <property type="entry name" value="RNA_pol_Rpb2_2"/>
</dbReference>
<dbReference type="InterPro" id="IPR037033">
    <property type="entry name" value="DNA-dir_RNAP_su2_hyb_sf"/>
</dbReference>
<dbReference type="SUPFAM" id="SSF64484">
    <property type="entry name" value="beta and beta-prime subunits of DNA dependent RNA-polymerase"/>
    <property type="match status" value="1"/>
</dbReference>
<dbReference type="InterPro" id="IPR007645">
    <property type="entry name" value="RNA_pol_Rpb2_3"/>
</dbReference>
<dbReference type="Gene3D" id="2.40.50.150">
    <property type="match status" value="1"/>
</dbReference>
<evidence type="ECO:0000256" key="5">
    <source>
        <dbReference type="ARBA" id="ARBA00023163"/>
    </source>
</evidence>
<evidence type="ECO:0000256" key="1">
    <source>
        <dbReference type="ARBA" id="ARBA00006835"/>
    </source>
</evidence>
<accession>A0A345UC15</accession>
<dbReference type="Pfam" id="PF04561">
    <property type="entry name" value="RNA_pol_Rpb2_2"/>
    <property type="match status" value="1"/>
</dbReference>
<dbReference type="GO" id="GO:0000428">
    <property type="term" value="C:DNA-directed RNA polymerase complex"/>
    <property type="evidence" value="ECO:0007669"/>
    <property type="project" value="UniProtKB-KW"/>
</dbReference>
<dbReference type="GeneID" id="37625025"/>
<name>A0A345UC15_9EUGL</name>
<gene>
    <name evidence="7 14" type="primary">rpoB</name>
</gene>
<dbReference type="Gene3D" id="3.90.1800.10">
    <property type="entry name" value="RNA polymerase alpha subunit dimerisation domain"/>
    <property type="match status" value="1"/>
</dbReference>
<feature type="domain" description="DNA-directed RNA polymerase subunit 2 hybrid-binding" evidence="10">
    <location>
        <begin position="616"/>
        <end position="978"/>
    </location>
</feature>
<dbReference type="Pfam" id="PF04565">
    <property type="entry name" value="RNA_pol_Rpb2_3"/>
    <property type="match status" value="1"/>
</dbReference>
<dbReference type="RefSeq" id="YP_009512132.1">
    <property type="nucleotide sequence ID" value="NC_039156.1"/>
</dbReference>
<evidence type="ECO:0000259" key="10">
    <source>
        <dbReference type="Pfam" id="PF00562"/>
    </source>
</evidence>
<dbReference type="InterPro" id="IPR015712">
    <property type="entry name" value="DNA-dir_RNA_pol_su2"/>
</dbReference>
<keyword evidence="14" id="KW-0150">Chloroplast</keyword>
<dbReference type="CDD" id="cd00653">
    <property type="entry name" value="RNA_pol_B_RPB2"/>
    <property type="match status" value="1"/>
</dbReference>
<dbReference type="Gene3D" id="2.40.50.100">
    <property type="match status" value="1"/>
</dbReference>
<evidence type="ECO:0000259" key="11">
    <source>
        <dbReference type="Pfam" id="PF04560"/>
    </source>
</evidence>
<dbReference type="GO" id="GO:0009507">
    <property type="term" value="C:chloroplast"/>
    <property type="evidence" value="ECO:0007669"/>
    <property type="project" value="UniProtKB-SubCell"/>
</dbReference>
<dbReference type="InterPro" id="IPR007121">
    <property type="entry name" value="RNA_pol_bsu_CS"/>
</dbReference>
<dbReference type="EMBL" id="MF622086">
    <property type="protein sequence ID" value="AXI98001.1"/>
    <property type="molecule type" value="Genomic_DNA"/>
</dbReference>
<comment type="function">
    <text evidence="7 9">DNA-dependent RNA polymerase catalyzes the transcription of DNA into RNA using the four ribonucleoside triphosphates as substrates.</text>
</comment>
<evidence type="ECO:0000256" key="4">
    <source>
        <dbReference type="ARBA" id="ARBA00022695"/>
    </source>
</evidence>
<keyword evidence="3 7" id="KW-0808">Transferase</keyword>
<comment type="similarity">
    <text evidence="1 7 8">Belongs to the RNA polymerase beta chain family.</text>
</comment>
<dbReference type="GO" id="GO:0003677">
    <property type="term" value="F:DNA binding"/>
    <property type="evidence" value="ECO:0007669"/>
    <property type="project" value="UniProtKB-UniRule"/>
</dbReference>
<evidence type="ECO:0000259" key="12">
    <source>
        <dbReference type="Pfam" id="PF04561"/>
    </source>
</evidence>
<evidence type="ECO:0000256" key="7">
    <source>
        <dbReference type="HAMAP-Rule" id="MF_01321"/>
    </source>
</evidence>
<dbReference type="PROSITE" id="PS01166">
    <property type="entry name" value="RNA_POL_BETA"/>
    <property type="match status" value="1"/>
</dbReference>
<dbReference type="PANTHER" id="PTHR20856">
    <property type="entry name" value="DNA-DIRECTED RNA POLYMERASE I SUBUNIT 2"/>
    <property type="match status" value="1"/>
</dbReference>
<dbReference type="GO" id="GO:0032549">
    <property type="term" value="F:ribonucleoside binding"/>
    <property type="evidence" value="ECO:0007669"/>
    <property type="project" value="InterPro"/>
</dbReference>
<evidence type="ECO:0000256" key="2">
    <source>
        <dbReference type="ARBA" id="ARBA00022478"/>
    </source>
</evidence>
<evidence type="ECO:0000256" key="3">
    <source>
        <dbReference type="ARBA" id="ARBA00022679"/>
    </source>
</evidence>
<keyword evidence="4 7" id="KW-0548">Nucleotidyltransferase</keyword>
<sequence length="1063" mass="122370">MFLLLFLTIYKILCLIVLDKILLNIQRNSFKSFLKIGLIEELRNIEKILYGGFCISFEPGHLKYKKPKFSQELCLIKGKTYSLSVYLPMQIKYNDTILIQNKYILLTEIPLMTEKGTFIFNGNTRVMVNQIKRSPGIYFEKERNTNSLVATLIPKFGSWLTFKINNKKKEAFVKIDKMRKAIPFFIFLKSLGLSQKKFCYLLKILNLSRLEESEDFTIQDSLYEMAFLFLREKFTVFRFIFKDFFIWTVSYNNVFITILILRLILQTFFVEFYKTNYDLGEVGRFRVNKKLYKCEFFQNNRCLKPEDLLGIIIYMISFSRGGIPSDDIDDLKNKLVQGVGDLIQNQLRLILREMVKSVKRKISNILETFSEDTLLRKIYKIITPYYLTNYIRKFFAINPLSQLLDDTNPLSELTHKRKLSPFGIGGLKKERVKMDVREIHTSQYGRICPIETSDGKNAGLVMALSKHARLNKYGFLESPFYIFFYRFSNNIDFISTSTDQFTSIGTGLIPFLEHNDANRVLMASNMQRQSLSLVGKEFSFIETGREILINRESDSTIVAKNSGRVMYSSMKKIVVDEEFKSFEFSNKALFLGSSSEPLFKKLNKSNKKIKLFKRQNYSLGIPKNSNHGIYLQKNSVVNEGQWIKKGQILADGTSTLKGHLCLGKNILIAYLGWEGYNFEDAIIINERLINEDVFTSIHMKKYKTFVIDDEESDEKVTRLLPNVGLNNIKNLKRNGIVRVGSKIESQDVVIGRITTKLKSNPINNMLISIFGNNVRKDISIRCPKSLGGTVTRVSITLKKPIFTIVIYVSDRRKIQIGDKVAGRHGNKGIVSKIVSFVDMPYLPDGTPVDMILNPLGIPSRMNVGQIYESLLNLAAITLKEKYQIQPFDEVQYTKTSEALVYKKLNEARKKTKKDWLFNPNFPGKAMLFDGKSGKPFEQTVAFGYAYILKLIHMVKDKIHARVTGPYSSVIKQPLRGKSNNGGQRFGEMEVWAIEGFGAAYMLQELLTIKSDDVDNRSKALSSLIMGTKFPSPNVPQAFKVFILEMQSLCFDIRLFTKNYKSFY</sequence>
<proteinExistence type="inferred from homology"/>
<dbReference type="InterPro" id="IPR007120">
    <property type="entry name" value="DNA-dir_RNAP_su2_dom"/>
</dbReference>
<feature type="domain" description="RNA polymerase Rpb2" evidence="13">
    <location>
        <begin position="402"/>
        <end position="469"/>
    </location>
</feature>
<comment type="subunit">
    <text evidence="7 9">In plastids the minimal PEP RNA polymerase catalytic core is composed of four subunits: alpha, beta, beta', and beta''. When a (nuclear-encoded) sigma factor is associated with the core the holoenzyme is formed, which can initiate transcription.</text>
</comment>
<keyword evidence="14" id="KW-0934">Plastid</keyword>
<comment type="subcellular location">
    <subcellularLocation>
        <location evidence="7">Plastid</location>
        <location evidence="7">Chloroplast</location>
    </subcellularLocation>
</comment>
<keyword evidence="2 7" id="KW-0240">DNA-directed RNA polymerase</keyword>
<dbReference type="Gene3D" id="2.40.270.10">
    <property type="entry name" value="DNA-directed RNA polymerase, subunit 2, domain 6"/>
    <property type="match status" value="1"/>
</dbReference>
<dbReference type="Pfam" id="PF00562">
    <property type="entry name" value="RNA_pol_Rpb2_6"/>
    <property type="match status" value="1"/>
</dbReference>
<dbReference type="InterPro" id="IPR007641">
    <property type="entry name" value="RNA_pol_Rpb2_7"/>
</dbReference>
<evidence type="ECO:0000313" key="14">
    <source>
        <dbReference type="EMBL" id="AXI98001.1"/>
    </source>
</evidence>
<dbReference type="GO" id="GO:0003899">
    <property type="term" value="F:DNA-directed RNA polymerase activity"/>
    <property type="evidence" value="ECO:0007669"/>
    <property type="project" value="UniProtKB-UniRule"/>
</dbReference>
<dbReference type="GO" id="GO:0006351">
    <property type="term" value="P:DNA-templated transcription"/>
    <property type="evidence" value="ECO:0007669"/>
    <property type="project" value="UniProtKB-UniRule"/>
</dbReference>
<dbReference type="AlphaFoldDB" id="A0A345UC15"/>
<dbReference type="Gene3D" id="3.90.1100.10">
    <property type="match status" value="2"/>
</dbReference>
<evidence type="ECO:0000256" key="9">
    <source>
        <dbReference type="RuleBase" id="RU363031"/>
    </source>
</evidence>
<keyword evidence="5 7" id="KW-0804">Transcription</keyword>
<evidence type="ECO:0000256" key="6">
    <source>
        <dbReference type="ARBA" id="ARBA00048552"/>
    </source>
</evidence>
<reference evidence="14" key="1">
    <citation type="journal article" date="2018" name="J. Appl. Phycol.">
        <title>Intrageneric chloroplast genome comparison in the genus Euglena (Phylum: Euglenophyta) with annotated chloroplast genomes of Euglena hiemalis and Euglena clara.</title>
        <authorList>
            <person name="Ellala Hewadikaramge M."/>
            <person name="Linton E."/>
        </authorList>
    </citation>
    <scope>NUCLEOTIDE SEQUENCE</scope>
    <source>
        <strain evidence="14">CCAP1224.35</strain>
    </source>
</reference>
<protein>
    <recommendedName>
        <fullName evidence="7">DNA-directed RNA polymerase subunit beta</fullName>
        <ecNumber evidence="7">2.7.7.6</ecNumber>
    </recommendedName>
    <alternativeName>
        <fullName evidence="7">PEP</fullName>
    </alternativeName>
    <alternativeName>
        <fullName evidence="7">Plastid-encoded RNA polymerase subunit beta</fullName>
        <shortName evidence="7">RNA polymerase subunit beta</shortName>
    </alternativeName>
</protein>
<evidence type="ECO:0000259" key="13">
    <source>
        <dbReference type="Pfam" id="PF04565"/>
    </source>
</evidence>
<dbReference type="HAMAP" id="MF_01321">
    <property type="entry name" value="RNApol_bact_RpoB"/>
    <property type="match status" value="1"/>
</dbReference>
<dbReference type="EC" id="2.7.7.6" evidence="7"/>
<dbReference type="Pfam" id="PF04560">
    <property type="entry name" value="RNA_pol_Rpb2_7"/>
    <property type="match status" value="1"/>
</dbReference>
<feature type="domain" description="RNA polymerase Rpb2" evidence="11">
    <location>
        <begin position="981"/>
        <end position="1056"/>
    </location>
</feature>
<organism evidence="14">
    <name type="scientific">Euglena hiemalis</name>
    <dbReference type="NCBI Taxonomy" id="392896"/>
    <lineage>
        <taxon>Eukaryota</taxon>
        <taxon>Discoba</taxon>
        <taxon>Euglenozoa</taxon>
        <taxon>Euglenida</taxon>
        <taxon>Spirocuta</taxon>
        <taxon>Euglenophyceae</taxon>
        <taxon>Euglenales</taxon>
        <taxon>Euglenaceae</taxon>
        <taxon>Euglena</taxon>
    </lineage>
</organism>
<geneLocation type="chloroplast" evidence="14"/>